<organism evidence="1 2">
    <name type="scientific">Haematococcus lacustris</name>
    <name type="common">Green alga</name>
    <name type="synonym">Haematococcus pluvialis</name>
    <dbReference type="NCBI Taxonomy" id="44745"/>
    <lineage>
        <taxon>Eukaryota</taxon>
        <taxon>Viridiplantae</taxon>
        <taxon>Chlorophyta</taxon>
        <taxon>core chlorophytes</taxon>
        <taxon>Chlorophyceae</taxon>
        <taxon>CS clade</taxon>
        <taxon>Chlamydomonadales</taxon>
        <taxon>Haematococcaceae</taxon>
        <taxon>Haematococcus</taxon>
    </lineage>
</organism>
<dbReference type="AlphaFoldDB" id="A0A699YRR0"/>
<evidence type="ECO:0000313" key="1">
    <source>
        <dbReference type="EMBL" id="GFH08959.1"/>
    </source>
</evidence>
<dbReference type="Proteomes" id="UP000485058">
    <property type="component" value="Unassembled WGS sequence"/>
</dbReference>
<accession>A0A699YRR0</accession>
<name>A0A699YRR0_HAELA</name>
<comment type="caution">
    <text evidence="1">The sequence shown here is derived from an EMBL/GenBank/DDBJ whole genome shotgun (WGS) entry which is preliminary data.</text>
</comment>
<evidence type="ECO:0000313" key="2">
    <source>
        <dbReference type="Proteomes" id="UP000485058"/>
    </source>
</evidence>
<keyword evidence="2" id="KW-1185">Reference proteome</keyword>
<protein>
    <submittedName>
        <fullName evidence="1">Uncharacterized protein</fullName>
    </submittedName>
</protein>
<reference evidence="1 2" key="1">
    <citation type="submission" date="2020-02" db="EMBL/GenBank/DDBJ databases">
        <title>Draft genome sequence of Haematococcus lacustris strain NIES-144.</title>
        <authorList>
            <person name="Morimoto D."/>
            <person name="Nakagawa S."/>
            <person name="Yoshida T."/>
            <person name="Sawayama S."/>
        </authorList>
    </citation>
    <scope>NUCLEOTIDE SEQUENCE [LARGE SCALE GENOMIC DNA]</scope>
    <source>
        <strain evidence="1 2">NIES-144</strain>
    </source>
</reference>
<gene>
    <name evidence="1" type="ORF">HaLaN_04007</name>
</gene>
<dbReference type="EMBL" id="BLLF01000197">
    <property type="protein sequence ID" value="GFH08959.1"/>
    <property type="molecule type" value="Genomic_DNA"/>
</dbReference>
<proteinExistence type="predicted"/>
<sequence>MPHQAAAAAGPGLPLLWPLAQLQWAPPALPNALPVQRCIAVPVQPQPCSHSLVAADYTATHVSISLLGPAFALRCPSASSEPLHDGL</sequence>